<evidence type="ECO:0000313" key="5">
    <source>
        <dbReference type="EMBL" id="KAA0703878.1"/>
    </source>
</evidence>
<organism evidence="5 6">
    <name type="scientific">Triplophysa tibetana</name>
    <dbReference type="NCBI Taxonomy" id="1572043"/>
    <lineage>
        <taxon>Eukaryota</taxon>
        <taxon>Metazoa</taxon>
        <taxon>Chordata</taxon>
        <taxon>Craniata</taxon>
        <taxon>Vertebrata</taxon>
        <taxon>Euteleostomi</taxon>
        <taxon>Actinopterygii</taxon>
        <taxon>Neopterygii</taxon>
        <taxon>Teleostei</taxon>
        <taxon>Ostariophysi</taxon>
        <taxon>Cypriniformes</taxon>
        <taxon>Nemacheilidae</taxon>
        <taxon>Triplophysa</taxon>
    </lineage>
</organism>
<comment type="similarity">
    <text evidence="2">Belongs to the heparin-binding growth factors family.</text>
</comment>
<dbReference type="SUPFAM" id="SSF50353">
    <property type="entry name" value="Cytokine"/>
    <property type="match status" value="1"/>
</dbReference>
<evidence type="ECO:0000256" key="4">
    <source>
        <dbReference type="SAM" id="SignalP"/>
    </source>
</evidence>
<comment type="caution">
    <text evidence="5">The sequence shown here is derived from an EMBL/GenBank/DDBJ whole genome shotgun (WGS) entry which is preliminary data.</text>
</comment>
<evidence type="ECO:0000313" key="6">
    <source>
        <dbReference type="Proteomes" id="UP000324632"/>
    </source>
</evidence>
<dbReference type="Pfam" id="PF00167">
    <property type="entry name" value="FGF"/>
    <property type="match status" value="2"/>
</dbReference>
<dbReference type="PANTHER" id="PTHR11486">
    <property type="entry name" value="FIBROBLAST GROWTH FACTOR"/>
    <property type="match status" value="1"/>
</dbReference>
<dbReference type="GO" id="GO:0008083">
    <property type="term" value="F:growth factor activity"/>
    <property type="evidence" value="ECO:0007669"/>
    <property type="project" value="InterPro"/>
</dbReference>
<accession>A0A5A9N3S8</accession>
<comment type="subcellular location">
    <subcellularLocation>
        <location evidence="1">Secreted</location>
    </subcellularLocation>
</comment>
<protein>
    <submittedName>
        <fullName evidence="5">Fibroblast growth factor 18</fullName>
    </submittedName>
</protein>
<gene>
    <name evidence="5" type="ORF">E1301_Tti000478</name>
</gene>
<proteinExistence type="inferred from homology"/>
<feature type="chain" id="PRO_5023044268" evidence="4">
    <location>
        <begin position="37"/>
        <end position="315"/>
    </location>
</feature>
<keyword evidence="3" id="KW-0964">Secreted</keyword>
<dbReference type="Gene3D" id="2.80.10.50">
    <property type="match status" value="2"/>
</dbReference>
<dbReference type="AlphaFoldDB" id="A0A5A9N3S8"/>
<name>A0A5A9N3S8_9TELE</name>
<dbReference type="InterPro" id="IPR002209">
    <property type="entry name" value="Fibroblast_GF_fam"/>
</dbReference>
<dbReference type="EMBL" id="SOYY01000023">
    <property type="protein sequence ID" value="KAA0703878.1"/>
    <property type="molecule type" value="Genomic_DNA"/>
</dbReference>
<feature type="signal peptide" evidence="4">
    <location>
        <begin position="1"/>
        <end position="36"/>
    </location>
</feature>
<dbReference type="Proteomes" id="UP000324632">
    <property type="component" value="Chromosome 23"/>
</dbReference>
<keyword evidence="6" id="KW-1185">Reference proteome</keyword>
<evidence type="ECO:0000256" key="2">
    <source>
        <dbReference type="ARBA" id="ARBA00007936"/>
    </source>
</evidence>
<evidence type="ECO:0000256" key="3">
    <source>
        <dbReference type="ARBA" id="ARBA00022525"/>
    </source>
</evidence>
<dbReference type="SMART" id="SM00442">
    <property type="entry name" value="FGF"/>
    <property type="match status" value="1"/>
</dbReference>
<reference evidence="5 6" key="1">
    <citation type="journal article" date="2019" name="Mol. Ecol. Resour.">
        <title>Chromosome-level genome assembly of Triplophysa tibetana, a fish adapted to the harsh high-altitude environment of the Tibetan Plateau.</title>
        <authorList>
            <person name="Yang X."/>
            <person name="Liu H."/>
            <person name="Ma Z."/>
            <person name="Zou Y."/>
            <person name="Zou M."/>
            <person name="Mao Y."/>
            <person name="Li X."/>
            <person name="Wang H."/>
            <person name="Chen T."/>
            <person name="Wang W."/>
            <person name="Yang R."/>
        </authorList>
    </citation>
    <scope>NUCLEOTIDE SEQUENCE [LARGE SCALE GENOMIC DNA]</scope>
    <source>
        <strain evidence="5">TTIB1903HZAU</strain>
        <tissue evidence="5">Muscle</tissue>
    </source>
</reference>
<dbReference type="InterPro" id="IPR008996">
    <property type="entry name" value="IL1/FGF"/>
</dbReference>
<keyword evidence="4" id="KW-0732">Signal</keyword>
<evidence type="ECO:0000256" key="1">
    <source>
        <dbReference type="ARBA" id="ARBA00004613"/>
    </source>
</evidence>
<sequence length="315" mass="34885">MCQAGHDLSSYPLIYISLCLSPSLMLLLEGAQGCWGEKEGWRRLLADPGVCGSVVCDDLFFTCRAPILWIRGRLNGFACEKTFSERSSNTRSDAHPGLCPVLAPVFETIASSRRKAHTVRADAGAMQSNLSSAVVLCFQALLLLYSPLQVLAVENVNFGVHVENQTGVRDGLSRKHHRVYQLYSRTSGKHVQVLGKKITAIGEDGDKYAQLVVEADTFGSQKASTANGGCVFIEIMLENNYTAWMSARYVGWYVGFTKRGRPRRGSNTLPNQRDVHFMKRFPPGEQPDLQLCSFTTVNKRSKRVHQTSTSPQPLP</sequence>
<dbReference type="GO" id="GO:0005576">
    <property type="term" value="C:extracellular region"/>
    <property type="evidence" value="ECO:0007669"/>
    <property type="project" value="UniProtKB-SubCell"/>
</dbReference>